<dbReference type="InterPro" id="IPR001012">
    <property type="entry name" value="UBX_dom"/>
</dbReference>
<sequence>MDDVKDKVKGFMKKVNNPFNSSSSGKFKGQGRVLGSSSSGTTNPIHARPPQNADARQSQSLRPSDRTAARPLQNVESKPNPSPPAQPNPVPRSPSPPKPTQRPDGFDPFDPYISSTRRAKNGTSLNVFECPVCGGVYGSEEEVSEHIEACLSGRVEGAELTETQNVEPDMELRNELVGRVGVYLSGEPSEGSVEIFLKLMRHVVKEPGNGKFRRIRMSNPKINEAIAMAAGGVELLEGIGFRLQQEGEEMWATMEAPSDEQISSLTEALSLLERKHQGNSPLVNPVAPENRVQQKKVVDRQVRVFFSVPESVVAKIDLPDSFYNLSAEELKREAELRRKKIADSQLLIPKSYKEKQAKAARRKYKAAIIRIQFPDGIVLQGVFLPWEPTTVLYEFVSTALKEPCLEYELLQPGMPRRRLVPRFPGPGDKPIPRLEDEDLVPSAVVTFKPLETDSVVFTGLRNELLEISEPLTSATGVSFPLS</sequence>
<dbReference type="FunFam" id="3.10.20.90:FF:000185">
    <property type="entry name" value="UBX domain-containing protein 6"/>
    <property type="match status" value="1"/>
</dbReference>
<evidence type="ECO:0000256" key="4">
    <source>
        <dbReference type="SAM" id="MobiDB-lite"/>
    </source>
</evidence>
<dbReference type="EMBL" id="JAINDJ010000002">
    <property type="protein sequence ID" value="KAG9458739.1"/>
    <property type="molecule type" value="Genomic_DNA"/>
</dbReference>
<dbReference type="GO" id="GO:0016020">
    <property type="term" value="C:membrane"/>
    <property type="evidence" value="ECO:0007669"/>
    <property type="project" value="UniProtKB-SubCell"/>
</dbReference>
<dbReference type="Gene3D" id="3.10.20.90">
    <property type="entry name" value="Phosphatidylinositol 3-kinase Catalytic Subunit, Chain A, domain 1"/>
    <property type="match status" value="1"/>
</dbReference>
<dbReference type="PANTHER" id="PTHR47694">
    <property type="entry name" value="PLANT UBX DOMAIN-CONTAINING PROTEIN 2"/>
    <property type="match status" value="1"/>
</dbReference>
<dbReference type="GO" id="GO:0050832">
    <property type="term" value="P:defense response to fungus"/>
    <property type="evidence" value="ECO:0007669"/>
    <property type="project" value="TreeGrafter"/>
</dbReference>
<evidence type="ECO:0000256" key="2">
    <source>
        <dbReference type="ARBA" id="ARBA00022786"/>
    </source>
</evidence>
<dbReference type="PROSITE" id="PS50033">
    <property type="entry name" value="UBX"/>
    <property type="match status" value="1"/>
</dbReference>
<evidence type="ECO:0000313" key="7">
    <source>
        <dbReference type="Proteomes" id="UP000825729"/>
    </source>
</evidence>
<protein>
    <recommendedName>
        <fullName evidence="5">UBX domain-containing protein</fullName>
    </recommendedName>
</protein>
<gene>
    <name evidence="6" type="ORF">H6P81_003247</name>
</gene>
<dbReference type="Proteomes" id="UP000825729">
    <property type="component" value="Unassembled WGS sequence"/>
</dbReference>
<dbReference type="CDD" id="cd09212">
    <property type="entry name" value="PUB"/>
    <property type="match status" value="1"/>
</dbReference>
<dbReference type="SUPFAM" id="SSF143503">
    <property type="entry name" value="PUG domain-like"/>
    <property type="match status" value="1"/>
</dbReference>
<reference evidence="6 7" key="1">
    <citation type="submission" date="2021-07" db="EMBL/GenBank/DDBJ databases">
        <title>The Aristolochia fimbriata genome: insights into angiosperm evolution, floral development and chemical biosynthesis.</title>
        <authorList>
            <person name="Jiao Y."/>
        </authorList>
    </citation>
    <scope>NUCLEOTIDE SEQUENCE [LARGE SCALE GENOMIC DNA]</scope>
    <source>
        <strain evidence="6">IBCAS-2021</strain>
        <tissue evidence="6">Leaf</tissue>
    </source>
</reference>
<feature type="region of interest" description="Disordered" evidence="4">
    <location>
        <begin position="1"/>
        <end position="117"/>
    </location>
</feature>
<proteinExistence type="predicted"/>
<name>A0AAV7FDW7_ARIFI</name>
<dbReference type="InterPro" id="IPR036339">
    <property type="entry name" value="PUB-like_dom_sf"/>
</dbReference>
<dbReference type="SMART" id="SM00580">
    <property type="entry name" value="PUG"/>
    <property type="match status" value="1"/>
</dbReference>
<feature type="domain" description="UBX" evidence="5">
    <location>
        <begin position="362"/>
        <end position="447"/>
    </location>
</feature>
<dbReference type="Gene3D" id="1.20.58.2190">
    <property type="match status" value="1"/>
</dbReference>
<dbReference type="AlphaFoldDB" id="A0AAV7FDW7"/>
<organism evidence="6 7">
    <name type="scientific">Aristolochia fimbriata</name>
    <name type="common">White veined hardy Dutchman's pipe vine</name>
    <dbReference type="NCBI Taxonomy" id="158543"/>
    <lineage>
        <taxon>Eukaryota</taxon>
        <taxon>Viridiplantae</taxon>
        <taxon>Streptophyta</taxon>
        <taxon>Embryophyta</taxon>
        <taxon>Tracheophyta</taxon>
        <taxon>Spermatophyta</taxon>
        <taxon>Magnoliopsida</taxon>
        <taxon>Magnoliidae</taxon>
        <taxon>Piperales</taxon>
        <taxon>Aristolochiaceae</taxon>
        <taxon>Aristolochia</taxon>
    </lineage>
</organism>
<dbReference type="Pfam" id="PF00789">
    <property type="entry name" value="UBX"/>
    <property type="match status" value="1"/>
</dbReference>
<evidence type="ECO:0000256" key="3">
    <source>
        <dbReference type="ARBA" id="ARBA00023136"/>
    </source>
</evidence>
<keyword evidence="7" id="KW-1185">Reference proteome</keyword>
<comment type="caution">
    <text evidence="6">The sequence shown here is derived from an EMBL/GenBank/DDBJ whole genome shotgun (WGS) entry which is preliminary data.</text>
</comment>
<keyword evidence="3" id="KW-0472">Membrane</keyword>
<dbReference type="InterPro" id="IPR029071">
    <property type="entry name" value="Ubiquitin-like_domsf"/>
</dbReference>
<evidence type="ECO:0000259" key="5">
    <source>
        <dbReference type="PROSITE" id="PS50033"/>
    </source>
</evidence>
<dbReference type="SUPFAM" id="SSF54236">
    <property type="entry name" value="Ubiquitin-like"/>
    <property type="match status" value="1"/>
</dbReference>
<keyword evidence="2" id="KW-0833">Ubl conjugation pathway</keyword>
<evidence type="ECO:0000256" key="1">
    <source>
        <dbReference type="ARBA" id="ARBA00004170"/>
    </source>
</evidence>
<dbReference type="InterPro" id="IPR018997">
    <property type="entry name" value="PUB_domain"/>
</dbReference>
<feature type="compositionally biased region" description="Polar residues" evidence="4">
    <location>
        <begin position="35"/>
        <end position="44"/>
    </location>
</feature>
<accession>A0AAV7FDW7</accession>
<comment type="subcellular location">
    <subcellularLocation>
        <location evidence="1">Membrane</location>
        <topology evidence="1">Peripheral membrane protein</topology>
    </subcellularLocation>
</comment>
<evidence type="ECO:0000313" key="6">
    <source>
        <dbReference type="EMBL" id="KAG9458739.1"/>
    </source>
</evidence>
<dbReference type="PANTHER" id="PTHR47694:SF1">
    <property type="entry name" value="PLANT UBX DOMAIN-CONTAINING PROTEIN 2"/>
    <property type="match status" value="1"/>
</dbReference>
<dbReference type="Pfam" id="PF09409">
    <property type="entry name" value="PUB"/>
    <property type="match status" value="1"/>
</dbReference>
<feature type="compositionally biased region" description="Pro residues" evidence="4">
    <location>
        <begin position="80"/>
        <end position="100"/>
    </location>
</feature>